<evidence type="ECO:0000259" key="8">
    <source>
        <dbReference type="Pfam" id="PF09779"/>
    </source>
</evidence>
<feature type="region of interest" description="Disordered" evidence="6">
    <location>
        <begin position="348"/>
        <end position="367"/>
    </location>
</feature>
<evidence type="ECO:0000256" key="6">
    <source>
        <dbReference type="SAM" id="MobiDB-lite"/>
    </source>
</evidence>
<organism evidence="9 10">
    <name type="scientific">Neolentinus lepideus HHB14362 ss-1</name>
    <dbReference type="NCBI Taxonomy" id="1314782"/>
    <lineage>
        <taxon>Eukaryota</taxon>
        <taxon>Fungi</taxon>
        <taxon>Dikarya</taxon>
        <taxon>Basidiomycota</taxon>
        <taxon>Agaricomycotina</taxon>
        <taxon>Agaricomycetes</taxon>
        <taxon>Gloeophyllales</taxon>
        <taxon>Gloeophyllaceae</taxon>
        <taxon>Neolentinus</taxon>
    </lineage>
</organism>
<dbReference type="PANTHER" id="PTHR28538">
    <property type="entry name" value="INTEGRAL INNER NUCLEAR MEMBRANE PROTEIN IMA1"/>
    <property type="match status" value="1"/>
</dbReference>
<evidence type="ECO:0000256" key="4">
    <source>
        <dbReference type="ARBA" id="ARBA00023136"/>
    </source>
</evidence>
<sequence length="531" mass="59310">MAPLLRRPTSATCFFCNTAVTPLPQNPRNFRCPRCQCWNRYDVSGEIMSDEPAMHDEALNVRSFSKRASPSKERFPSTYTKTPFCHTCTTNQMLLTNLLANYLPPTTSPEYDRRIQLLPEYKASLYARYPPVCAACAPAVEEEIRNKEAMARTSALGVWLRESKGKGKGKQRQGSAAPEDVGRARRQLALWRMRGGLWVATLVSSLAGNLAGSLGHSIPPRLAAIQPALPVLAFSSLLWTAWDPTYRTVRKAERQGRSVKVQGKRHYNVLQMTAYLSRLLTCTLLAMPWYRPSWDYLHLHDSESSQSRIYFTIMLVIELITLVYSLAVLRLHHPAPIRLIDTNSHKRALTPQLHPDPAAPLTSTAPAPADTDLLASLTLSSKPVLPPPKPQQPHPVFGLPSLVAQPPRETRDDDAMDWSPTGPAAAKKRQDEEDGSWLRPQRFFPPEQPTGLESLFPRIQLVDDAAQVVRRRPRVAYWRWALVMAVAVVAVGVGVGWERVRHGATLVSGHSTRAQAQAEPMPAEYVDGDFK</sequence>
<keyword evidence="3 7" id="KW-1133">Transmembrane helix</keyword>
<dbReference type="AlphaFoldDB" id="A0A165W5X9"/>
<dbReference type="OrthoDB" id="5966927at2759"/>
<dbReference type="STRING" id="1314782.A0A165W5X9"/>
<accession>A0A165W5X9</accession>
<keyword evidence="2 7" id="KW-0812">Transmembrane</keyword>
<feature type="region of interest" description="Disordered" evidence="6">
    <location>
        <begin position="380"/>
        <end position="440"/>
    </location>
</feature>
<feature type="compositionally biased region" description="Low complexity" evidence="6">
    <location>
        <begin position="355"/>
        <end position="367"/>
    </location>
</feature>
<evidence type="ECO:0000256" key="5">
    <source>
        <dbReference type="ARBA" id="ARBA00023242"/>
    </source>
</evidence>
<dbReference type="EMBL" id="KV425551">
    <property type="protein sequence ID" value="KZT30712.1"/>
    <property type="molecule type" value="Genomic_DNA"/>
</dbReference>
<feature type="transmembrane region" description="Helical" evidence="7">
    <location>
        <begin position="267"/>
        <end position="289"/>
    </location>
</feature>
<dbReference type="Proteomes" id="UP000076761">
    <property type="component" value="Unassembled WGS sequence"/>
</dbReference>
<feature type="domain" description="Ima1 N-terminal" evidence="8">
    <location>
        <begin position="12"/>
        <end position="140"/>
    </location>
</feature>
<evidence type="ECO:0000256" key="3">
    <source>
        <dbReference type="ARBA" id="ARBA00022989"/>
    </source>
</evidence>
<evidence type="ECO:0000256" key="2">
    <source>
        <dbReference type="ARBA" id="ARBA00022692"/>
    </source>
</evidence>
<evidence type="ECO:0000313" key="10">
    <source>
        <dbReference type="Proteomes" id="UP000076761"/>
    </source>
</evidence>
<feature type="compositionally biased region" description="Pro residues" evidence="6">
    <location>
        <begin position="384"/>
        <end position="393"/>
    </location>
</feature>
<protein>
    <recommendedName>
        <fullName evidence="8">Ima1 N-terminal domain-containing protein</fullName>
    </recommendedName>
</protein>
<reference evidence="9 10" key="1">
    <citation type="journal article" date="2016" name="Mol. Biol. Evol.">
        <title>Comparative Genomics of Early-Diverging Mushroom-Forming Fungi Provides Insights into the Origins of Lignocellulose Decay Capabilities.</title>
        <authorList>
            <person name="Nagy L.G."/>
            <person name="Riley R."/>
            <person name="Tritt A."/>
            <person name="Adam C."/>
            <person name="Daum C."/>
            <person name="Floudas D."/>
            <person name="Sun H."/>
            <person name="Yadav J.S."/>
            <person name="Pangilinan J."/>
            <person name="Larsson K.H."/>
            <person name="Matsuura K."/>
            <person name="Barry K."/>
            <person name="Labutti K."/>
            <person name="Kuo R."/>
            <person name="Ohm R.A."/>
            <person name="Bhattacharya S.S."/>
            <person name="Shirouzu T."/>
            <person name="Yoshinaga Y."/>
            <person name="Martin F.M."/>
            <person name="Grigoriev I.V."/>
            <person name="Hibbett D.S."/>
        </authorList>
    </citation>
    <scope>NUCLEOTIDE SEQUENCE [LARGE SCALE GENOMIC DNA]</scope>
    <source>
        <strain evidence="9 10">HHB14362 ss-1</strain>
    </source>
</reference>
<dbReference type="GO" id="GO:0034992">
    <property type="term" value="C:microtubule organizing center attachment site"/>
    <property type="evidence" value="ECO:0007669"/>
    <property type="project" value="TreeGrafter"/>
</dbReference>
<dbReference type="InterPro" id="IPR018617">
    <property type="entry name" value="Ima1_N"/>
</dbReference>
<keyword evidence="5" id="KW-0539">Nucleus</keyword>
<name>A0A165W5X9_9AGAM</name>
<feature type="region of interest" description="Disordered" evidence="6">
    <location>
        <begin position="511"/>
        <end position="531"/>
    </location>
</feature>
<dbReference type="GO" id="GO:0034506">
    <property type="term" value="C:chromosome, centromeric core domain"/>
    <property type="evidence" value="ECO:0007669"/>
    <property type="project" value="TreeGrafter"/>
</dbReference>
<dbReference type="GO" id="GO:0044732">
    <property type="term" value="C:mitotic spindle pole body"/>
    <property type="evidence" value="ECO:0007669"/>
    <property type="project" value="TreeGrafter"/>
</dbReference>
<gene>
    <name evidence="9" type="ORF">NEOLEDRAFT_1054362</name>
</gene>
<dbReference type="GO" id="GO:0071765">
    <property type="term" value="P:nuclear inner membrane organization"/>
    <property type="evidence" value="ECO:0007669"/>
    <property type="project" value="InterPro"/>
</dbReference>
<comment type="subcellular location">
    <subcellularLocation>
        <location evidence="1">Nucleus inner membrane</location>
        <topology evidence="1">Multi-pass membrane protein</topology>
    </subcellularLocation>
</comment>
<feature type="transmembrane region" description="Helical" evidence="7">
    <location>
        <begin position="195"/>
        <end position="218"/>
    </location>
</feature>
<keyword evidence="4 7" id="KW-0472">Membrane</keyword>
<evidence type="ECO:0000256" key="7">
    <source>
        <dbReference type="SAM" id="Phobius"/>
    </source>
</evidence>
<dbReference type="PANTHER" id="PTHR28538:SF1">
    <property type="entry name" value="INTEGRAL INNER NUCLEAR MEMBRANE PROTEIN IMA1"/>
    <property type="match status" value="1"/>
</dbReference>
<proteinExistence type="predicted"/>
<feature type="transmembrane region" description="Helical" evidence="7">
    <location>
        <begin position="477"/>
        <end position="497"/>
    </location>
</feature>
<dbReference type="InParanoid" id="A0A165W5X9"/>
<feature type="transmembrane region" description="Helical" evidence="7">
    <location>
        <begin position="224"/>
        <end position="246"/>
    </location>
</feature>
<dbReference type="InterPro" id="IPR042321">
    <property type="entry name" value="Ima1"/>
</dbReference>
<dbReference type="GO" id="GO:0005637">
    <property type="term" value="C:nuclear inner membrane"/>
    <property type="evidence" value="ECO:0007669"/>
    <property type="project" value="UniProtKB-SubCell"/>
</dbReference>
<evidence type="ECO:0000256" key="1">
    <source>
        <dbReference type="ARBA" id="ARBA00004473"/>
    </source>
</evidence>
<keyword evidence="10" id="KW-1185">Reference proteome</keyword>
<dbReference type="Pfam" id="PF09779">
    <property type="entry name" value="Ima1_N"/>
    <property type="match status" value="1"/>
</dbReference>
<evidence type="ECO:0000313" key="9">
    <source>
        <dbReference type="EMBL" id="KZT30712.1"/>
    </source>
</evidence>
<feature type="transmembrane region" description="Helical" evidence="7">
    <location>
        <begin position="309"/>
        <end position="329"/>
    </location>
</feature>